<dbReference type="SUPFAM" id="SSF48452">
    <property type="entry name" value="TPR-like"/>
    <property type="match status" value="1"/>
</dbReference>
<evidence type="ECO:0000256" key="1">
    <source>
        <dbReference type="PROSITE-ProRule" id="PRU00339"/>
    </source>
</evidence>
<dbReference type="KEGG" id="tva:4753627"/>
<name>A2FGW0_TRIV3</name>
<sequence>MTENKDGAFSGNFEKEITTIRRLIKHERFTQAAQQASRLLFLDPTQKKAFYYRAIAYANMCDIHSALLDMQRVMELDPLNSKAAAWCASLNFNEGLLLQEKKQYTGALKHFNRASQYDRHNINSRLFAALSHIALGQYPDAVSGLLEAKKTMNHPYIDALLSNTSLHFDKLAEAYAQANDALAQDPDNPIAKNVLDQIKVFVDKKTSTIDEMLMSDRREAALVEINSLLEIRPDLIPMRVHKAMIMRSAGNLAEAERELISILDQTPNVEAQRQLALTYNDMGIGTFMNGYPQEAIVWFDAAMRESPDDPNFFINKGDCYRATEDFESALANYHRAAECGASGEGLQQRLAITHYSIARENLKKDKTTAALFELNQSIKECGDFADIYVVRAKVKVSLGQYEEALEDLMTALEKDPKNEEARRLLNIQQEEIKKKKPKTKPKYKVPEVQLFSIEDLRSKPFDYLNGTKKLPRKK</sequence>
<dbReference type="OMA" id="MNADHER"/>
<dbReference type="eggNOG" id="KOG1124">
    <property type="taxonomic scope" value="Eukaryota"/>
</dbReference>
<dbReference type="PANTHER" id="PTHR45153">
    <property type="entry name" value="TETRATRICOPEPTIDE REPEAT PROTEIN 16"/>
    <property type="match status" value="1"/>
</dbReference>
<dbReference type="SMR" id="A2FGW0"/>
<gene>
    <name evidence="2" type="ORF">TVAG_053790</name>
</gene>
<dbReference type="Pfam" id="PF13181">
    <property type="entry name" value="TPR_8"/>
    <property type="match status" value="1"/>
</dbReference>
<reference evidence="2" key="1">
    <citation type="submission" date="2006-10" db="EMBL/GenBank/DDBJ databases">
        <authorList>
            <person name="Amadeo P."/>
            <person name="Zhao Q."/>
            <person name="Wortman J."/>
            <person name="Fraser-Liggett C."/>
            <person name="Carlton J."/>
        </authorList>
    </citation>
    <scope>NUCLEOTIDE SEQUENCE</scope>
    <source>
        <strain evidence="2">G3</strain>
    </source>
</reference>
<dbReference type="RefSeq" id="XP_001308794.1">
    <property type="nucleotide sequence ID" value="XM_001308793.1"/>
</dbReference>
<protein>
    <submittedName>
        <fullName evidence="2">TPR Domain containing protein</fullName>
    </submittedName>
</protein>
<dbReference type="PROSITE" id="PS50005">
    <property type="entry name" value="TPR"/>
    <property type="match status" value="2"/>
</dbReference>
<dbReference type="VEuPathDB" id="TrichDB:TVAG_053790"/>
<dbReference type="InterPro" id="IPR019734">
    <property type="entry name" value="TPR_rpt"/>
</dbReference>
<evidence type="ECO:0000313" key="3">
    <source>
        <dbReference type="Proteomes" id="UP000001542"/>
    </source>
</evidence>
<accession>A2FGW0</accession>
<dbReference type="InParanoid" id="A2FGW0"/>
<keyword evidence="3" id="KW-1185">Reference proteome</keyword>
<evidence type="ECO:0000313" key="2">
    <source>
        <dbReference type="EMBL" id="EAX95864.1"/>
    </source>
</evidence>
<keyword evidence="1" id="KW-0802">TPR repeat</keyword>
<dbReference type="STRING" id="5722.A2FGW0"/>
<dbReference type="AlphaFoldDB" id="A2FGW0"/>
<feature type="repeat" description="TPR" evidence="1">
    <location>
        <begin position="385"/>
        <end position="418"/>
    </location>
</feature>
<dbReference type="PANTHER" id="PTHR45153:SF1">
    <property type="entry name" value="TETRATRICOPEPTIDE REPEAT PROTEIN 16"/>
    <property type="match status" value="1"/>
</dbReference>
<dbReference type="InterPro" id="IPR011990">
    <property type="entry name" value="TPR-like_helical_dom_sf"/>
</dbReference>
<organism evidence="2 3">
    <name type="scientific">Trichomonas vaginalis (strain ATCC PRA-98 / G3)</name>
    <dbReference type="NCBI Taxonomy" id="412133"/>
    <lineage>
        <taxon>Eukaryota</taxon>
        <taxon>Metamonada</taxon>
        <taxon>Parabasalia</taxon>
        <taxon>Trichomonadida</taxon>
        <taxon>Trichomonadidae</taxon>
        <taxon>Trichomonas</taxon>
    </lineage>
</organism>
<dbReference type="SMART" id="SM00028">
    <property type="entry name" value="TPR"/>
    <property type="match status" value="6"/>
</dbReference>
<proteinExistence type="predicted"/>
<reference evidence="2" key="2">
    <citation type="journal article" date="2007" name="Science">
        <title>Draft genome sequence of the sexually transmitted pathogen Trichomonas vaginalis.</title>
        <authorList>
            <person name="Carlton J.M."/>
            <person name="Hirt R.P."/>
            <person name="Silva J.C."/>
            <person name="Delcher A.L."/>
            <person name="Schatz M."/>
            <person name="Zhao Q."/>
            <person name="Wortman J.R."/>
            <person name="Bidwell S.L."/>
            <person name="Alsmark U.C.M."/>
            <person name="Besteiro S."/>
            <person name="Sicheritz-Ponten T."/>
            <person name="Noel C.J."/>
            <person name="Dacks J.B."/>
            <person name="Foster P.G."/>
            <person name="Simillion C."/>
            <person name="Van de Peer Y."/>
            <person name="Miranda-Saavedra D."/>
            <person name="Barton G.J."/>
            <person name="Westrop G.D."/>
            <person name="Mueller S."/>
            <person name="Dessi D."/>
            <person name="Fiori P.L."/>
            <person name="Ren Q."/>
            <person name="Paulsen I."/>
            <person name="Zhang H."/>
            <person name="Bastida-Corcuera F.D."/>
            <person name="Simoes-Barbosa A."/>
            <person name="Brown M.T."/>
            <person name="Hayes R.D."/>
            <person name="Mukherjee M."/>
            <person name="Okumura C.Y."/>
            <person name="Schneider R."/>
            <person name="Smith A.J."/>
            <person name="Vanacova S."/>
            <person name="Villalvazo M."/>
            <person name="Haas B.J."/>
            <person name="Pertea M."/>
            <person name="Feldblyum T.V."/>
            <person name="Utterback T.R."/>
            <person name="Shu C.L."/>
            <person name="Osoegawa K."/>
            <person name="de Jong P.J."/>
            <person name="Hrdy I."/>
            <person name="Horvathova L."/>
            <person name="Zubacova Z."/>
            <person name="Dolezal P."/>
            <person name="Malik S.B."/>
            <person name="Logsdon J.M. Jr."/>
            <person name="Henze K."/>
            <person name="Gupta A."/>
            <person name="Wang C.C."/>
            <person name="Dunne R.L."/>
            <person name="Upcroft J.A."/>
            <person name="Upcroft P."/>
            <person name="White O."/>
            <person name="Salzberg S.L."/>
            <person name="Tang P."/>
            <person name="Chiu C.-H."/>
            <person name="Lee Y.-S."/>
            <person name="Embley T.M."/>
            <person name="Coombs G.H."/>
            <person name="Mottram J.C."/>
            <person name="Tachezy J."/>
            <person name="Fraser-Liggett C.M."/>
            <person name="Johnson P.J."/>
        </authorList>
    </citation>
    <scope>NUCLEOTIDE SEQUENCE [LARGE SCALE GENOMIC DNA]</scope>
    <source>
        <strain evidence="2">G3</strain>
    </source>
</reference>
<dbReference type="Proteomes" id="UP000001542">
    <property type="component" value="Unassembled WGS sequence"/>
</dbReference>
<dbReference type="EMBL" id="DS113785">
    <property type="protein sequence ID" value="EAX95864.1"/>
    <property type="molecule type" value="Genomic_DNA"/>
</dbReference>
<dbReference type="OrthoDB" id="1926212at2759"/>
<dbReference type="Gene3D" id="1.25.40.10">
    <property type="entry name" value="Tetratricopeptide repeat domain"/>
    <property type="match status" value="5"/>
</dbReference>
<feature type="repeat" description="TPR" evidence="1">
    <location>
        <begin position="47"/>
        <end position="80"/>
    </location>
</feature>
<dbReference type="VEuPathDB" id="TrichDB:TVAGG3_0972380"/>